<evidence type="ECO:0000313" key="2">
    <source>
        <dbReference type="EMBL" id="MFH4982378.1"/>
    </source>
</evidence>
<gene>
    <name evidence="2" type="ORF">AB6A40_009087</name>
</gene>
<proteinExistence type="predicted"/>
<feature type="compositionally biased region" description="Basic and acidic residues" evidence="1">
    <location>
        <begin position="204"/>
        <end position="217"/>
    </location>
</feature>
<dbReference type="EMBL" id="JBGFUD010009140">
    <property type="protein sequence ID" value="MFH4982378.1"/>
    <property type="molecule type" value="Genomic_DNA"/>
</dbReference>
<feature type="compositionally biased region" description="Polar residues" evidence="1">
    <location>
        <begin position="276"/>
        <end position="290"/>
    </location>
</feature>
<evidence type="ECO:0000256" key="1">
    <source>
        <dbReference type="SAM" id="MobiDB-lite"/>
    </source>
</evidence>
<dbReference type="AlphaFoldDB" id="A0ABD6EZ64"/>
<reference evidence="2 3" key="1">
    <citation type="submission" date="2024-08" db="EMBL/GenBank/DDBJ databases">
        <title>Gnathostoma spinigerum genome.</title>
        <authorList>
            <person name="Gonzalez-Bertolin B."/>
            <person name="Monzon S."/>
            <person name="Zaballos A."/>
            <person name="Jimenez P."/>
            <person name="Dekumyoy P."/>
            <person name="Varona S."/>
            <person name="Cuesta I."/>
            <person name="Sumanam S."/>
            <person name="Adisakwattana P."/>
            <person name="Gasser R.B."/>
            <person name="Hernandez-Gonzalez A."/>
            <person name="Young N.D."/>
            <person name="Perteguer M.J."/>
        </authorList>
    </citation>
    <scope>NUCLEOTIDE SEQUENCE [LARGE SCALE GENOMIC DNA]</scope>
    <source>
        <strain evidence="2">AL3</strain>
        <tissue evidence="2">Liver</tissue>
    </source>
</reference>
<evidence type="ECO:0000313" key="3">
    <source>
        <dbReference type="Proteomes" id="UP001608902"/>
    </source>
</evidence>
<accession>A0ABD6EZ64</accession>
<name>A0ABD6EZ64_9BILA</name>
<protein>
    <submittedName>
        <fullName evidence="2">Uncharacterized protein</fullName>
    </submittedName>
</protein>
<keyword evidence="3" id="KW-1185">Reference proteome</keyword>
<organism evidence="2 3">
    <name type="scientific">Gnathostoma spinigerum</name>
    <dbReference type="NCBI Taxonomy" id="75299"/>
    <lineage>
        <taxon>Eukaryota</taxon>
        <taxon>Metazoa</taxon>
        <taxon>Ecdysozoa</taxon>
        <taxon>Nematoda</taxon>
        <taxon>Chromadorea</taxon>
        <taxon>Rhabditida</taxon>
        <taxon>Spirurina</taxon>
        <taxon>Gnathostomatomorpha</taxon>
        <taxon>Gnathostomatoidea</taxon>
        <taxon>Gnathostomatidae</taxon>
        <taxon>Gnathostoma</taxon>
    </lineage>
</organism>
<dbReference type="Proteomes" id="UP001608902">
    <property type="component" value="Unassembled WGS sequence"/>
</dbReference>
<feature type="region of interest" description="Disordered" evidence="1">
    <location>
        <begin position="116"/>
        <end position="170"/>
    </location>
</feature>
<feature type="compositionally biased region" description="Low complexity" evidence="1">
    <location>
        <begin position="147"/>
        <end position="163"/>
    </location>
</feature>
<feature type="region of interest" description="Disordered" evidence="1">
    <location>
        <begin position="204"/>
        <end position="307"/>
    </location>
</feature>
<comment type="caution">
    <text evidence="2">The sequence shown here is derived from an EMBL/GenBank/DDBJ whole genome shotgun (WGS) entry which is preliminary data.</text>
</comment>
<feature type="compositionally biased region" description="Basic and acidic residues" evidence="1">
    <location>
        <begin position="225"/>
        <end position="246"/>
    </location>
</feature>
<sequence length="307" mass="35173">MEEAVNCDFLSLCRGHPVIHDTLLDCDKIMNDWIHETAEEMKADLLPWISVMKDEFKSLVVKQNEKLKIPKTPKRYKERWQDDPMLKCDRNPSNRQMLSFGNDEAEIATGIANSAARNPRTPHTAKINSVTGKQKQSGKQMSSVRNAATAKADTTGASTSSTTRGCRNFAPASNSKIRKSVLLKKIEEKADIVRFNKEQILREKQERARRDREEKARRVQMNNRKKQEEMEKKVQQMKEREEKLNELRSQQKTPTVIGPKSPFRVASNKRPGVLTPSRSAVRQGYQSASRRTPKKPKMSRQANDVSR</sequence>
<feature type="compositionally biased region" description="Polar residues" evidence="1">
    <location>
        <begin position="126"/>
        <end position="146"/>
    </location>
</feature>